<dbReference type="CDD" id="cd22268">
    <property type="entry name" value="DPBB_RlpA-like"/>
    <property type="match status" value="1"/>
</dbReference>
<dbReference type="Gene3D" id="2.40.40.10">
    <property type="entry name" value="RlpA-like domain"/>
    <property type="match status" value="1"/>
</dbReference>
<dbReference type="SUPFAM" id="SSF50685">
    <property type="entry name" value="Barwin-like endoglucanases"/>
    <property type="match status" value="1"/>
</dbReference>
<dbReference type="AlphaFoldDB" id="A0A226DMD1"/>
<keyword evidence="5" id="KW-1185">Reference proteome</keyword>
<dbReference type="CDD" id="cd00104">
    <property type="entry name" value="KAZAL_FS"/>
    <property type="match status" value="1"/>
</dbReference>
<feature type="region of interest" description="Disordered" evidence="1">
    <location>
        <begin position="43"/>
        <end position="65"/>
    </location>
</feature>
<dbReference type="SUPFAM" id="SSF100895">
    <property type="entry name" value="Kazal-type serine protease inhibitors"/>
    <property type="match status" value="1"/>
</dbReference>
<feature type="domain" description="Kazal-like" evidence="3">
    <location>
        <begin position="90"/>
        <end position="134"/>
    </location>
</feature>
<reference evidence="4 5" key="1">
    <citation type="submission" date="2015-12" db="EMBL/GenBank/DDBJ databases">
        <title>The genome of Folsomia candida.</title>
        <authorList>
            <person name="Faddeeva A."/>
            <person name="Derks M.F."/>
            <person name="Anvar Y."/>
            <person name="Smit S."/>
            <person name="Van Straalen N."/>
            <person name="Roelofs D."/>
        </authorList>
    </citation>
    <scope>NUCLEOTIDE SEQUENCE [LARGE SCALE GENOMIC DNA]</scope>
    <source>
        <strain evidence="4 5">VU population</strain>
        <tissue evidence="4">Whole body</tissue>
    </source>
</reference>
<name>A0A226DMD1_FOLCA</name>
<evidence type="ECO:0000256" key="2">
    <source>
        <dbReference type="SAM" id="SignalP"/>
    </source>
</evidence>
<evidence type="ECO:0000313" key="4">
    <source>
        <dbReference type="EMBL" id="OXA46339.1"/>
    </source>
</evidence>
<protein>
    <recommendedName>
        <fullName evidence="3">Kazal-like domain-containing protein</fullName>
    </recommendedName>
</protein>
<evidence type="ECO:0000313" key="5">
    <source>
        <dbReference type="Proteomes" id="UP000198287"/>
    </source>
</evidence>
<dbReference type="InterPro" id="IPR036058">
    <property type="entry name" value="Kazal_dom_sf"/>
</dbReference>
<comment type="caution">
    <text evidence="4">The sequence shown here is derived from an EMBL/GenBank/DDBJ whole genome shotgun (WGS) entry which is preliminary data.</text>
</comment>
<feature type="signal peptide" evidence="2">
    <location>
        <begin position="1"/>
        <end position="32"/>
    </location>
</feature>
<dbReference type="Pfam" id="PF00050">
    <property type="entry name" value="Kazal_1"/>
    <property type="match status" value="1"/>
</dbReference>
<evidence type="ECO:0000256" key="1">
    <source>
        <dbReference type="SAM" id="MobiDB-lite"/>
    </source>
</evidence>
<dbReference type="InterPro" id="IPR036908">
    <property type="entry name" value="RlpA-like_sf"/>
</dbReference>
<keyword evidence="2" id="KW-0732">Signal</keyword>
<gene>
    <name evidence="4" type="ORF">Fcan01_18624</name>
</gene>
<proteinExistence type="predicted"/>
<dbReference type="InterPro" id="IPR002350">
    <property type="entry name" value="Kazal_dom"/>
</dbReference>
<dbReference type="PROSITE" id="PS51465">
    <property type="entry name" value="KAZAL_2"/>
    <property type="match status" value="1"/>
</dbReference>
<evidence type="ECO:0000259" key="3">
    <source>
        <dbReference type="PROSITE" id="PS51465"/>
    </source>
</evidence>
<dbReference type="Gene3D" id="3.30.60.30">
    <property type="match status" value="1"/>
</dbReference>
<organism evidence="4 5">
    <name type="scientific">Folsomia candida</name>
    <name type="common">Springtail</name>
    <dbReference type="NCBI Taxonomy" id="158441"/>
    <lineage>
        <taxon>Eukaryota</taxon>
        <taxon>Metazoa</taxon>
        <taxon>Ecdysozoa</taxon>
        <taxon>Arthropoda</taxon>
        <taxon>Hexapoda</taxon>
        <taxon>Collembola</taxon>
        <taxon>Entomobryomorpha</taxon>
        <taxon>Isotomoidea</taxon>
        <taxon>Isotomidae</taxon>
        <taxon>Proisotominae</taxon>
        <taxon>Folsomia</taxon>
    </lineage>
</organism>
<dbReference type="EMBL" id="LNIX01000015">
    <property type="protein sequence ID" value="OXA46339.1"/>
    <property type="molecule type" value="Genomic_DNA"/>
</dbReference>
<sequence length="315" mass="33719">MPDFHLSSDLVFLLVIVFVCISVCSTSTAVQAQIVFQNEDEHLSYSDGDSSSSPKTGDKNGNEDNADFLQQEDYYDELFYGHQVRDPEKHKRQQGCLCISHLKDPHCGSDNKNYDNGCYFECAQKRNPQGECSHWDRNNLYFSSYDSDDLIGFHRTFPQGSFVTVRNDVTNKSVVVRIVGEGPLADGRVMELSPAAFSQVSRLSEIVFDCKVYPPVGSSTGSGGGRYPSETGSNRYPSGGQGGYVGTGSSGYGTGTGSYTGNRYPNAGNYGYGSSANSGGSLGAGYAAIDSGSAGGTLNQNFGPPPILSGQNSGY</sequence>
<feature type="chain" id="PRO_5012240234" description="Kazal-like domain-containing protein" evidence="2">
    <location>
        <begin position="33"/>
        <end position="315"/>
    </location>
</feature>
<accession>A0A226DMD1</accession>
<feature type="region of interest" description="Disordered" evidence="1">
    <location>
        <begin position="218"/>
        <end position="242"/>
    </location>
</feature>
<dbReference type="Proteomes" id="UP000198287">
    <property type="component" value="Unassembled WGS sequence"/>
</dbReference>